<evidence type="ECO:0000313" key="5">
    <source>
        <dbReference type="Proteomes" id="UP001206983"/>
    </source>
</evidence>
<dbReference type="Pfam" id="PF06253">
    <property type="entry name" value="MTTB"/>
    <property type="match status" value="1"/>
</dbReference>
<evidence type="ECO:0000313" key="4">
    <source>
        <dbReference type="EMBL" id="MCQ6963789.1"/>
    </source>
</evidence>
<sequence length="324" mass="35274">MTNGIKFELFDKEDIEAIHQTTLKVLADPGIRISHDYARKVLKENGCDVNEETRVVRFPEELVMKAIKTAPSSYTIYGRDEKYNATLTSDGKEVRWTNFGIGTKVADYRGPNDYHVRDSTLQDLANISKVVDWAPNISYLCSPVSAIDIATQPVSRTMHEVLAVMENCSKHIMVDPEPEKMPYYFELVKAVYGGDEEEAVKKPLLTVGSCPTSPLELDYAICEMALQATKYGIPMMVLSMAMSAASSPVHIAGTLVTHNAEVLAGVVLTQLFKPGHPTQYGSSTTAFDIKGGTAPVGSPELAMISAGVAKLAQYYGLPCIVAGS</sequence>
<dbReference type="GO" id="GO:0015948">
    <property type="term" value="P:methanogenesis"/>
    <property type="evidence" value="ECO:0007669"/>
    <property type="project" value="InterPro"/>
</dbReference>
<dbReference type="InterPro" id="IPR038601">
    <property type="entry name" value="MttB-like_sf"/>
</dbReference>
<evidence type="ECO:0000256" key="2">
    <source>
        <dbReference type="ARBA" id="ARBA00022603"/>
    </source>
</evidence>
<name>A0AAE3HD68_9EURY</name>
<comment type="caution">
    <text evidence="4">The sequence shown here is derived from an EMBL/GenBank/DDBJ whole genome shotgun (WGS) entry which is preliminary data.</text>
</comment>
<evidence type="ECO:0000256" key="3">
    <source>
        <dbReference type="ARBA" id="ARBA00022679"/>
    </source>
</evidence>
<gene>
    <name evidence="4" type="ORF">PV02_12060</name>
</gene>
<keyword evidence="2 4" id="KW-0489">Methyltransferase</keyword>
<dbReference type="GO" id="GO:0032259">
    <property type="term" value="P:methylation"/>
    <property type="evidence" value="ECO:0007669"/>
    <property type="project" value="UniProtKB-KW"/>
</dbReference>
<reference evidence="4 5" key="1">
    <citation type="journal article" date="2011" name="Appl. Environ. Microbiol.">
        <title>Methanogenic archaea isolated from Taiwan's Chelungpu fault.</title>
        <authorList>
            <person name="Wu S.Y."/>
            <person name="Lai M.C."/>
        </authorList>
    </citation>
    <scope>NUCLEOTIDE SEQUENCE [LARGE SCALE GENOMIC DNA]</scope>
    <source>
        <strain evidence="4 5">St545Mb</strain>
    </source>
</reference>
<protein>
    <submittedName>
        <fullName evidence="4">Trimethylamine:corrinoid methyltransferase</fullName>
    </submittedName>
</protein>
<dbReference type="InterPro" id="IPR010426">
    <property type="entry name" value="MTTB_MeTrfase"/>
</dbReference>
<accession>A0AAE3HD68</accession>
<organism evidence="4 5">
    <name type="scientific">Methanolobus chelungpuianus</name>
    <dbReference type="NCBI Taxonomy" id="502115"/>
    <lineage>
        <taxon>Archaea</taxon>
        <taxon>Methanobacteriati</taxon>
        <taxon>Methanobacteriota</taxon>
        <taxon>Stenosarchaea group</taxon>
        <taxon>Methanomicrobia</taxon>
        <taxon>Methanosarcinales</taxon>
        <taxon>Methanosarcinaceae</taxon>
        <taxon>Methanolobus</taxon>
    </lineage>
</organism>
<dbReference type="GO" id="GO:0008168">
    <property type="term" value="F:methyltransferase activity"/>
    <property type="evidence" value="ECO:0007669"/>
    <property type="project" value="UniProtKB-KW"/>
</dbReference>
<proteinExistence type="inferred from homology"/>
<dbReference type="EMBL" id="JTEO01000010">
    <property type="protein sequence ID" value="MCQ6963789.1"/>
    <property type="molecule type" value="Genomic_DNA"/>
</dbReference>
<evidence type="ECO:0000256" key="1">
    <source>
        <dbReference type="ARBA" id="ARBA00007137"/>
    </source>
</evidence>
<keyword evidence="5" id="KW-1185">Reference proteome</keyword>
<keyword evidence="3" id="KW-0808">Transferase</keyword>
<comment type="similarity">
    <text evidence="1">Belongs to the trimethylamine methyltransferase family.</text>
</comment>
<dbReference type="Proteomes" id="UP001206983">
    <property type="component" value="Unassembled WGS sequence"/>
</dbReference>
<dbReference type="Gene3D" id="3.20.20.480">
    <property type="entry name" value="Trimethylamine methyltransferase-like"/>
    <property type="match status" value="1"/>
</dbReference>
<dbReference type="AlphaFoldDB" id="A0AAE3HD68"/>